<proteinExistence type="predicted"/>
<keyword evidence="2" id="KW-1185">Reference proteome</keyword>
<dbReference type="Proteomes" id="UP000035540">
    <property type="component" value="Chromosome"/>
</dbReference>
<dbReference type="Gene3D" id="3.40.50.300">
    <property type="entry name" value="P-loop containing nucleotide triphosphate hydrolases"/>
    <property type="match status" value="1"/>
</dbReference>
<accession>A0A0G3H896</accession>
<name>A0A0G3H896_9CORY</name>
<evidence type="ECO:0008006" key="3">
    <source>
        <dbReference type="Google" id="ProtNLM"/>
    </source>
</evidence>
<evidence type="ECO:0000313" key="1">
    <source>
        <dbReference type="EMBL" id="AKK08985.1"/>
    </source>
</evidence>
<reference evidence="1 2" key="1">
    <citation type="journal article" date="2015" name="Genome Announc.">
        <title>Complete Genome Sequence of the Type Strain Corynebacterium testudinoris DSM 44614, Recovered from Necrotic Lesions in the Mouth of a Tortoise.</title>
        <authorList>
            <person name="Ruckert C."/>
            <person name="Kriete M."/>
            <person name="Jaenicke S."/>
            <person name="Winkler A."/>
            <person name="Tauch A."/>
        </authorList>
    </citation>
    <scope>NUCLEOTIDE SEQUENCE [LARGE SCALE GENOMIC DNA]</scope>
    <source>
        <strain evidence="1 2">DSM 44614</strain>
    </source>
</reference>
<dbReference type="KEGG" id="cted:CTEST_07775"/>
<dbReference type="OrthoDB" id="4927383at2"/>
<dbReference type="STRING" id="136857.CTEST_07775"/>
<dbReference type="SUPFAM" id="SSF52540">
    <property type="entry name" value="P-loop containing nucleoside triphosphate hydrolases"/>
    <property type="match status" value="1"/>
</dbReference>
<reference evidence="2" key="2">
    <citation type="submission" date="2015-05" db="EMBL/GenBank/DDBJ databases">
        <title>Complete genome sequence of Corynebacterium testudinoris DSM 44614, recovered from necrotic lesions in the mouth of a tortoise.</title>
        <authorList>
            <person name="Ruckert C."/>
            <person name="Albersmeier A."/>
            <person name="Winkler A."/>
            <person name="Tauch A."/>
        </authorList>
    </citation>
    <scope>NUCLEOTIDE SEQUENCE [LARGE SCALE GENOMIC DNA]</scope>
    <source>
        <strain evidence="2">DSM 44614</strain>
    </source>
</reference>
<gene>
    <name evidence="1" type="ORF">CTEST_07775</name>
</gene>
<evidence type="ECO:0000313" key="2">
    <source>
        <dbReference type="Proteomes" id="UP000035540"/>
    </source>
</evidence>
<protein>
    <recommendedName>
        <fullName evidence="3">ABC transporter</fullName>
    </recommendedName>
</protein>
<dbReference type="AlphaFoldDB" id="A0A0G3H896"/>
<dbReference type="InterPro" id="IPR027417">
    <property type="entry name" value="P-loop_NTPase"/>
</dbReference>
<sequence length="278" mass="31247">MQATHDESLEELVFRVHDLQLPAGGTRESFEIERGLTMVHAGREEGATVLSMVLAGRMKPEGGDFYLYEAEDDTEDLEQAPQRVYHEEKMTPGMLHKRVAFAGVDFHHQLEREVDLWTVISEQSSWVSPWWKFGPRSLSAIPGCLQALEVMGLDWSDDFVRHHRISHLGVVDRVKLGIVLALIARPNPSLFIFDDIDQLRSLRARKQVLLALRRLSREWHGTNDNAEAGLSCIAVTSNSDIDGICDHFISVTSDEYDAAHSDGSVVTAQIEMNQEAQS</sequence>
<dbReference type="RefSeq" id="WP_052844326.1">
    <property type="nucleotide sequence ID" value="NZ_CP011545.1"/>
</dbReference>
<organism evidence="1 2">
    <name type="scientific">Corynebacterium testudinoris</name>
    <dbReference type="NCBI Taxonomy" id="136857"/>
    <lineage>
        <taxon>Bacteria</taxon>
        <taxon>Bacillati</taxon>
        <taxon>Actinomycetota</taxon>
        <taxon>Actinomycetes</taxon>
        <taxon>Mycobacteriales</taxon>
        <taxon>Corynebacteriaceae</taxon>
        <taxon>Corynebacterium</taxon>
    </lineage>
</organism>
<dbReference type="EMBL" id="CP011545">
    <property type="protein sequence ID" value="AKK08985.1"/>
    <property type="molecule type" value="Genomic_DNA"/>
</dbReference>
<dbReference type="PATRIC" id="fig|136857.5.peg.1545"/>